<name>A0A1C6UNF9_9ACTN</name>
<dbReference type="RefSeq" id="WP_091310711.1">
    <property type="nucleotide sequence ID" value="NZ_FMIB01000002.1"/>
</dbReference>
<dbReference type="STRING" id="47854.GA0070603_2028"/>
<dbReference type="PANTHER" id="PTHR35868:SF3">
    <property type="entry name" value="DUF2804 DOMAIN-CONTAINING PROTEIN"/>
    <property type="match status" value="1"/>
</dbReference>
<dbReference type="EMBL" id="FMIB01000002">
    <property type="protein sequence ID" value="SCL55567.1"/>
    <property type="molecule type" value="Genomic_DNA"/>
</dbReference>
<dbReference type="Proteomes" id="UP000198605">
    <property type="component" value="Unassembled WGS sequence"/>
</dbReference>
<evidence type="ECO:0000313" key="2">
    <source>
        <dbReference type="Proteomes" id="UP000198605"/>
    </source>
</evidence>
<sequence length="326" mass="35843">MTHEREITEPVDLCRPDGRLNPAAVGWSRRPLHRANLRGWGRAKRWEYWGVVTPTHIVGLVASSLDYAGVHSVYLLDRRTGVERTTEAVVPFARGTVLPPVSGVGEVRARGGGLTVHVDQRPDGSTIRATAPGIEVDLVAPLPPGHESLGVVVPWSTRRFQYTLKDVGRPVRGTLRVDGTAFPVDAGESFAVLDHGRGKWPYSARWNWAAGSGPGRAVQLGGVWTDGTGSTENAVVVDGRLHKIGADLAWRYDRADWLRPWRITGDRVDVTFHPFHERVARTNLGVLAGETHQCFGHFSGWAATDDGERVDLDGLVGWAEEARNRW</sequence>
<keyword evidence="2" id="KW-1185">Reference proteome</keyword>
<accession>A0A1C6UNF9</accession>
<reference evidence="2" key="1">
    <citation type="submission" date="2016-06" db="EMBL/GenBank/DDBJ databases">
        <authorList>
            <person name="Varghese N."/>
            <person name="Submissions Spin"/>
        </authorList>
    </citation>
    <scope>NUCLEOTIDE SEQUENCE [LARGE SCALE GENOMIC DNA]</scope>
    <source>
        <strain evidence="2">DSM 44151</strain>
    </source>
</reference>
<dbReference type="PANTHER" id="PTHR35868">
    <property type="entry name" value="DUF2804 DOMAIN-CONTAINING PROTEIN-RELATED"/>
    <property type="match status" value="1"/>
</dbReference>
<gene>
    <name evidence="1" type="ORF">GA0070603_2028</name>
</gene>
<evidence type="ECO:0000313" key="1">
    <source>
        <dbReference type="EMBL" id="SCL55567.1"/>
    </source>
</evidence>
<dbReference type="Pfam" id="PF10974">
    <property type="entry name" value="DUF2804"/>
    <property type="match status" value="1"/>
</dbReference>
<dbReference type="OrthoDB" id="9762066at2"/>
<proteinExistence type="predicted"/>
<dbReference type="InterPro" id="IPR021243">
    <property type="entry name" value="DUF2804"/>
</dbReference>
<organism evidence="1 2">
    <name type="scientific">Micromonospora chersina</name>
    <dbReference type="NCBI Taxonomy" id="47854"/>
    <lineage>
        <taxon>Bacteria</taxon>
        <taxon>Bacillati</taxon>
        <taxon>Actinomycetota</taxon>
        <taxon>Actinomycetes</taxon>
        <taxon>Micromonosporales</taxon>
        <taxon>Micromonosporaceae</taxon>
        <taxon>Micromonospora</taxon>
    </lineage>
</organism>
<evidence type="ECO:0008006" key="3">
    <source>
        <dbReference type="Google" id="ProtNLM"/>
    </source>
</evidence>
<protein>
    <recommendedName>
        <fullName evidence="3">DUF2804 domain-containing protein</fullName>
    </recommendedName>
</protein>
<dbReference type="AlphaFoldDB" id="A0A1C6UNF9"/>
<dbReference type="GeneID" id="43278683"/>